<proteinExistence type="inferred from homology"/>
<evidence type="ECO:0000256" key="4">
    <source>
        <dbReference type="ARBA" id="ARBA00022729"/>
    </source>
</evidence>
<evidence type="ECO:0000256" key="3">
    <source>
        <dbReference type="ARBA" id="ARBA00022692"/>
    </source>
</evidence>
<dbReference type="PANTHER" id="PTHR13460">
    <property type="match status" value="1"/>
</dbReference>
<evidence type="ECO:0000256" key="10">
    <source>
        <dbReference type="SAM" id="Coils"/>
    </source>
</evidence>
<dbReference type="OrthoDB" id="306734at2759"/>
<organism evidence="13 14">
    <name type="scientific">Paramecium pentaurelia</name>
    <dbReference type="NCBI Taxonomy" id="43138"/>
    <lineage>
        <taxon>Eukaryota</taxon>
        <taxon>Sar</taxon>
        <taxon>Alveolata</taxon>
        <taxon>Ciliophora</taxon>
        <taxon>Intramacronucleata</taxon>
        <taxon>Oligohymenophorea</taxon>
        <taxon>Peniculida</taxon>
        <taxon>Parameciidae</taxon>
        <taxon>Paramecium</taxon>
    </lineage>
</organism>
<dbReference type="GO" id="GO:0030246">
    <property type="term" value="F:carbohydrate binding"/>
    <property type="evidence" value="ECO:0007669"/>
    <property type="project" value="InterPro"/>
</dbReference>
<dbReference type="EMBL" id="CAJJDO010000078">
    <property type="protein sequence ID" value="CAD8182397.1"/>
    <property type="molecule type" value="Genomic_DNA"/>
</dbReference>
<evidence type="ECO:0000256" key="6">
    <source>
        <dbReference type="ARBA" id="ARBA00022989"/>
    </source>
</evidence>
<dbReference type="AlphaFoldDB" id="A0A8S1W152"/>
<keyword evidence="5" id="KW-0256">Endoplasmic reticulum</keyword>
<dbReference type="InterPro" id="IPR021720">
    <property type="entry name" value="Malectin_dom"/>
</dbReference>
<keyword evidence="6 11" id="KW-1133">Transmembrane helix</keyword>
<evidence type="ECO:0000259" key="12">
    <source>
        <dbReference type="Pfam" id="PF11721"/>
    </source>
</evidence>
<comment type="similarity">
    <text evidence="2">Belongs to the malectin family.</text>
</comment>
<keyword evidence="10" id="KW-0175">Coiled coil</keyword>
<evidence type="ECO:0000313" key="14">
    <source>
        <dbReference type="Proteomes" id="UP000689195"/>
    </source>
</evidence>
<comment type="subcellular location">
    <subcellularLocation>
        <location evidence="1">Endoplasmic reticulum membrane</location>
        <topology evidence="1">Single-pass type I membrane protein</topology>
    </subcellularLocation>
</comment>
<keyword evidence="3 11" id="KW-0812">Transmembrane</keyword>
<feature type="transmembrane region" description="Helical" evidence="11">
    <location>
        <begin position="783"/>
        <end position="804"/>
    </location>
</feature>
<evidence type="ECO:0000256" key="9">
    <source>
        <dbReference type="ARBA" id="ARBA00023277"/>
    </source>
</evidence>
<feature type="domain" description="Malectin" evidence="12">
    <location>
        <begin position="519"/>
        <end position="687"/>
    </location>
</feature>
<feature type="coiled-coil region" evidence="10">
    <location>
        <begin position="327"/>
        <end position="386"/>
    </location>
</feature>
<keyword evidence="8" id="KW-0325">Glycoprotein</keyword>
<dbReference type="PANTHER" id="PTHR13460:SF0">
    <property type="entry name" value="MALECTIN"/>
    <property type="match status" value="1"/>
</dbReference>
<evidence type="ECO:0000256" key="2">
    <source>
        <dbReference type="ARBA" id="ARBA00009141"/>
    </source>
</evidence>
<sequence>MNFVQYQIGFLGFDQFESCLELTQMNNLNEFKERIQFLLAEALNPPKKQQCLIEFNRLLVANKSDQHQKIVLQVLETQRMNEVNLRALKISVQVQKYDLNSSLRAATIINKAFNEGTEVIYQLCGECYRLLANSTTINSLSDLLCNLALKLTSQPIQIGSTISLHYLLQFEVLPNTKKLIQQAYIKNQLICHQSMVEIMIKITTNQDSNIVQILQRSLAALQEQRHTYQVKQTLCKFMLALSEYQIYDDNLLLQCVTILRETTFDRVVTVQQAAKLALQSYQNLYIARNPPQVTTSSYFPDVKPFIKKKRGDGHLVLNAEKYKKMQISQVKQQLEKIQEKVTEQKIQDSLIDQFIQQEQKQSDLQNQEQIEEIQSDQDQNEEITENINPQLQDTQLFVDEKIEETQDFTEDYYEKVLDLVEDCQIDQAFKLALYNNDDFLIIQLMMTVKDYFSELSNKTAEQLIKKFNAIYKFCKRSLKDAQQRNAQNWINKLIIKIYMIILFFLLQISNNKLIAPRKVIHAIDCGNYIDTRTSSGIKYKSDHHHIGTSEIVDYYEKAEKRKIKFTDDQSLYITQRQGQSFAYTIPIGNEVPENQTYVLVLKFAELHFEESNSRVFNVLLGKKMILQNIDILQLVGSFTAHTEYIEIIIDGGAVYYQGEPCIGALNNRNELVVGFSATQDLATIAALFLFKGPLKDTDYEDKQMFQERWIQRNTPKTNDEIKKQNEERIKNIEQEIKEKQNIIKIREGFGHEIEIEEIKTPQKKTEWPEFSFQLLFILLKTPLGAVLLVGFLTVCFVTISFVFFDPYGQNKLKQQYQEIKKQKNIKQSTIPKKQVIQKTD</sequence>
<gene>
    <name evidence="13" type="ORF">PPENT_87.1.T0780181</name>
</gene>
<protein>
    <recommendedName>
        <fullName evidence="12">Malectin domain-containing protein</fullName>
    </recommendedName>
</protein>
<evidence type="ECO:0000256" key="5">
    <source>
        <dbReference type="ARBA" id="ARBA00022824"/>
    </source>
</evidence>
<dbReference type="Pfam" id="PF11721">
    <property type="entry name" value="Malectin"/>
    <property type="match status" value="1"/>
</dbReference>
<keyword evidence="4" id="KW-0732">Signal</keyword>
<evidence type="ECO:0000256" key="11">
    <source>
        <dbReference type="SAM" id="Phobius"/>
    </source>
</evidence>
<keyword evidence="14" id="KW-1185">Reference proteome</keyword>
<evidence type="ECO:0000313" key="13">
    <source>
        <dbReference type="EMBL" id="CAD8182397.1"/>
    </source>
</evidence>
<dbReference type="InterPro" id="IPR039155">
    <property type="entry name" value="MLEC"/>
</dbReference>
<evidence type="ECO:0000256" key="1">
    <source>
        <dbReference type="ARBA" id="ARBA00004115"/>
    </source>
</evidence>
<dbReference type="Proteomes" id="UP000689195">
    <property type="component" value="Unassembled WGS sequence"/>
</dbReference>
<comment type="caution">
    <text evidence="13">The sequence shown here is derived from an EMBL/GenBank/DDBJ whole genome shotgun (WGS) entry which is preliminary data.</text>
</comment>
<keyword evidence="9" id="KW-0119">Carbohydrate metabolism</keyword>
<evidence type="ECO:0000256" key="7">
    <source>
        <dbReference type="ARBA" id="ARBA00023136"/>
    </source>
</evidence>
<dbReference type="GO" id="GO:0005789">
    <property type="term" value="C:endoplasmic reticulum membrane"/>
    <property type="evidence" value="ECO:0007669"/>
    <property type="project" value="UniProtKB-SubCell"/>
</dbReference>
<keyword evidence="7 11" id="KW-0472">Membrane</keyword>
<name>A0A8S1W152_9CILI</name>
<evidence type="ECO:0000256" key="8">
    <source>
        <dbReference type="ARBA" id="ARBA00023180"/>
    </source>
</evidence>
<reference evidence="13" key="1">
    <citation type="submission" date="2021-01" db="EMBL/GenBank/DDBJ databases">
        <authorList>
            <consortium name="Genoscope - CEA"/>
            <person name="William W."/>
        </authorList>
    </citation>
    <scope>NUCLEOTIDE SEQUENCE</scope>
</reference>
<accession>A0A8S1W152</accession>